<evidence type="ECO:0000256" key="3">
    <source>
        <dbReference type="ARBA" id="ARBA00022679"/>
    </source>
</evidence>
<dbReference type="EMBL" id="CAMXCT010003491">
    <property type="protein sequence ID" value="CAI4004765.1"/>
    <property type="molecule type" value="Genomic_DNA"/>
</dbReference>
<dbReference type="EMBL" id="CAMXCT020003491">
    <property type="protein sequence ID" value="CAL1158140.1"/>
    <property type="molecule type" value="Genomic_DNA"/>
</dbReference>
<evidence type="ECO:0000256" key="1">
    <source>
        <dbReference type="ARBA" id="ARBA00012513"/>
    </source>
</evidence>
<evidence type="ECO:0000256" key="9">
    <source>
        <dbReference type="SAM" id="MobiDB-lite"/>
    </source>
</evidence>
<evidence type="ECO:0000256" key="5">
    <source>
        <dbReference type="ARBA" id="ARBA00022777"/>
    </source>
</evidence>
<feature type="domain" description="Protein kinase" evidence="10">
    <location>
        <begin position="130"/>
        <end position="442"/>
    </location>
</feature>
<reference evidence="12" key="2">
    <citation type="submission" date="2024-04" db="EMBL/GenBank/DDBJ databases">
        <authorList>
            <person name="Chen Y."/>
            <person name="Shah S."/>
            <person name="Dougan E. K."/>
            <person name="Thang M."/>
            <person name="Chan C."/>
        </authorList>
    </citation>
    <scope>NUCLEOTIDE SEQUENCE [LARGE SCALE GENOMIC DNA]</scope>
</reference>
<dbReference type="SMART" id="SM00220">
    <property type="entry name" value="S_TKc"/>
    <property type="match status" value="1"/>
</dbReference>
<evidence type="ECO:0000256" key="7">
    <source>
        <dbReference type="ARBA" id="ARBA00047899"/>
    </source>
</evidence>
<dbReference type="OrthoDB" id="10252354at2759"/>
<evidence type="ECO:0000313" key="12">
    <source>
        <dbReference type="EMBL" id="CAL1158140.1"/>
    </source>
</evidence>
<dbReference type="GO" id="GO:0004674">
    <property type="term" value="F:protein serine/threonine kinase activity"/>
    <property type="evidence" value="ECO:0007669"/>
    <property type="project" value="UniProtKB-KW"/>
</dbReference>
<keyword evidence="6" id="KW-0067">ATP-binding</keyword>
<keyword evidence="3" id="KW-0808">Transferase</keyword>
<evidence type="ECO:0000256" key="8">
    <source>
        <dbReference type="ARBA" id="ARBA00048679"/>
    </source>
</evidence>
<protein>
    <recommendedName>
        <fullName evidence="1">non-specific serine/threonine protein kinase</fullName>
        <ecNumber evidence="1">2.7.11.1</ecNumber>
    </recommendedName>
</protein>
<dbReference type="SUPFAM" id="SSF56112">
    <property type="entry name" value="Protein kinase-like (PK-like)"/>
    <property type="match status" value="1"/>
</dbReference>
<dbReference type="Gene3D" id="1.10.510.10">
    <property type="entry name" value="Transferase(Phosphotransferase) domain 1"/>
    <property type="match status" value="1"/>
</dbReference>
<keyword evidence="14" id="KW-1185">Reference proteome</keyword>
<comment type="caution">
    <text evidence="11">The sequence shown here is derived from an EMBL/GenBank/DDBJ whole genome shotgun (WGS) entry which is preliminary data.</text>
</comment>
<dbReference type="InterPro" id="IPR011009">
    <property type="entry name" value="Kinase-like_dom_sf"/>
</dbReference>
<reference evidence="11" key="1">
    <citation type="submission" date="2022-10" db="EMBL/GenBank/DDBJ databases">
        <authorList>
            <person name="Chen Y."/>
            <person name="Dougan E. K."/>
            <person name="Chan C."/>
            <person name="Rhodes N."/>
            <person name="Thang M."/>
        </authorList>
    </citation>
    <scope>NUCLEOTIDE SEQUENCE</scope>
</reference>
<dbReference type="Pfam" id="PF00069">
    <property type="entry name" value="Pkinase"/>
    <property type="match status" value="1"/>
</dbReference>
<evidence type="ECO:0000256" key="6">
    <source>
        <dbReference type="ARBA" id="ARBA00022840"/>
    </source>
</evidence>
<evidence type="ECO:0000313" key="13">
    <source>
        <dbReference type="EMBL" id="CAL4792077.1"/>
    </source>
</evidence>
<dbReference type="GO" id="GO:0005524">
    <property type="term" value="F:ATP binding"/>
    <property type="evidence" value="ECO:0007669"/>
    <property type="project" value="UniProtKB-KW"/>
</dbReference>
<dbReference type="InterPro" id="IPR000719">
    <property type="entry name" value="Prot_kinase_dom"/>
</dbReference>
<feature type="region of interest" description="Disordered" evidence="9">
    <location>
        <begin position="520"/>
        <end position="578"/>
    </location>
</feature>
<evidence type="ECO:0000259" key="10">
    <source>
        <dbReference type="PROSITE" id="PS50011"/>
    </source>
</evidence>
<comment type="catalytic activity">
    <reaction evidence="8">
        <text>L-seryl-[protein] + ATP = O-phospho-L-seryl-[protein] + ADP + H(+)</text>
        <dbReference type="Rhea" id="RHEA:17989"/>
        <dbReference type="Rhea" id="RHEA-COMP:9863"/>
        <dbReference type="Rhea" id="RHEA-COMP:11604"/>
        <dbReference type="ChEBI" id="CHEBI:15378"/>
        <dbReference type="ChEBI" id="CHEBI:29999"/>
        <dbReference type="ChEBI" id="CHEBI:30616"/>
        <dbReference type="ChEBI" id="CHEBI:83421"/>
        <dbReference type="ChEBI" id="CHEBI:456216"/>
        <dbReference type="EC" id="2.7.11.1"/>
    </reaction>
</comment>
<evidence type="ECO:0000313" key="14">
    <source>
        <dbReference type="Proteomes" id="UP001152797"/>
    </source>
</evidence>
<organism evidence="11">
    <name type="scientific">Cladocopium goreaui</name>
    <dbReference type="NCBI Taxonomy" id="2562237"/>
    <lineage>
        <taxon>Eukaryota</taxon>
        <taxon>Sar</taxon>
        <taxon>Alveolata</taxon>
        <taxon>Dinophyceae</taxon>
        <taxon>Suessiales</taxon>
        <taxon>Symbiodiniaceae</taxon>
        <taxon>Cladocopium</taxon>
    </lineage>
</organism>
<dbReference type="EC" id="2.7.11.1" evidence="1"/>
<keyword evidence="4" id="KW-0547">Nucleotide-binding</keyword>
<keyword evidence="2 13" id="KW-0723">Serine/threonine-protein kinase</keyword>
<dbReference type="Proteomes" id="UP001152797">
    <property type="component" value="Unassembled WGS sequence"/>
</dbReference>
<dbReference type="InterPro" id="IPR050660">
    <property type="entry name" value="NEK_Ser/Thr_kinase"/>
</dbReference>
<dbReference type="EMBL" id="CAMXCT030003491">
    <property type="protein sequence ID" value="CAL4792077.1"/>
    <property type="molecule type" value="Genomic_DNA"/>
</dbReference>
<gene>
    <name evidence="11" type="ORF">C1SCF055_LOCUS30538</name>
</gene>
<dbReference type="PANTHER" id="PTHR43671:SF98">
    <property type="entry name" value="SERINE_THREONINE-PROTEIN KINASE NEK11"/>
    <property type="match status" value="1"/>
</dbReference>
<evidence type="ECO:0000256" key="4">
    <source>
        <dbReference type="ARBA" id="ARBA00022741"/>
    </source>
</evidence>
<proteinExistence type="predicted"/>
<dbReference type="PROSITE" id="PS50011">
    <property type="entry name" value="PROTEIN_KINASE_DOM"/>
    <property type="match status" value="1"/>
</dbReference>
<keyword evidence="5 13" id="KW-0418">Kinase</keyword>
<comment type="catalytic activity">
    <reaction evidence="7">
        <text>L-threonyl-[protein] + ATP = O-phospho-L-threonyl-[protein] + ADP + H(+)</text>
        <dbReference type="Rhea" id="RHEA:46608"/>
        <dbReference type="Rhea" id="RHEA-COMP:11060"/>
        <dbReference type="Rhea" id="RHEA-COMP:11605"/>
        <dbReference type="ChEBI" id="CHEBI:15378"/>
        <dbReference type="ChEBI" id="CHEBI:30013"/>
        <dbReference type="ChEBI" id="CHEBI:30616"/>
        <dbReference type="ChEBI" id="CHEBI:61977"/>
        <dbReference type="ChEBI" id="CHEBI:456216"/>
        <dbReference type="EC" id="2.7.11.1"/>
    </reaction>
</comment>
<dbReference type="PANTHER" id="PTHR43671">
    <property type="entry name" value="SERINE/THREONINE-PROTEIN KINASE NEK"/>
    <property type="match status" value="1"/>
</dbReference>
<feature type="region of interest" description="Disordered" evidence="9">
    <location>
        <begin position="611"/>
        <end position="630"/>
    </location>
</feature>
<name>A0A9P1GBJ4_9DINO</name>
<evidence type="ECO:0000256" key="2">
    <source>
        <dbReference type="ARBA" id="ARBA00022527"/>
    </source>
</evidence>
<accession>A0A9P1GBJ4</accession>
<evidence type="ECO:0000313" key="11">
    <source>
        <dbReference type="EMBL" id="CAI4004765.1"/>
    </source>
</evidence>
<dbReference type="AlphaFoldDB" id="A0A9P1GBJ4"/>
<sequence length="828" mass="92172">MAAAPALIPSTRQPCSLLCPAHWQVAQCILMLQMRQTHRHCWLGPFHDWSGLDHTFFAQCFAQFDAPTWNAPKRICVGDARGPLIPWQELEACGRMDDITQMWNATSSRQSQQSWMPRRCLHLRRLKFTLRLRSLLLFAPFLQANIAVPESESLMAPGLRTFPPAQPDADGHDSREKRMAMAKCFALKEVPIGYLGAAEQRRVLEELRLHKAFDCPFVVRYFTSWMQDDTACLLLEYVENGSLAAEVQRCRREDRQISDACIIDWASQIILGLLYLHRKEVVHRDLKMENLLGPSLEGCVKIADFGISKRLSGASLARSLVGTLEVMAPERVKALASEGVGSAPSEYGPESDLWSLGVVLYELALLHAPFSEDRADLSAQERQRRLIDRIQHDKPSPLPFSRAAVLHKVVIGGLLQKQPSQRPSAAELCQDPDLGRSIHHFLQKQKLLDHPSILEILDVLPSVEDPEGSFLASSLDVVTLRSHRSSLGGTGPFLDGARLSATELRKLLPEDLAEVFETAEAVDNSDSVPEPGQRLERKASKGPMAPGRSASHPVCSNGPLQPIGQPGGRRPFLNNFNSKFPPATTVSGHTGSRAMGAFTKLGHCASGLCGSRTAERSRERRRSAALAAAQPAQPAPEVVERHQQQIFLYLLLELLQRLGLPILNSARFWALMSVLCFSAWYSVEPKSRPQKWTPPKDAAELEAPESSLEEFLDSLAQQLNERSPPTEIHSLKADGWKDISTRGAQIFMKMLKVPRMVTQIYINVNSSDQEKYFPWVLMDGNTIKGGAIPIFLALDHWPSWFPFCQLASCSSKSILIHAAQSRRATSSF</sequence>